<feature type="compositionally biased region" description="Low complexity" evidence="1">
    <location>
        <begin position="31"/>
        <end position="48"/>
    </location>
</feature>
<evidence type="ECO:0000256" key="1">
    <source>
        <dbReference type="SAM" id="MobiDB-lite"/>
    </source>
</evidence>
<evidence type="ECO:0000313" key="3">
    <source>
        <dbReference type="Proteomes" id="UP000703269"/>
    </source>
</evidence>
<feature type="region of interest" description="Disordered" evidence="1">
    <location>
        <begin position="239"/>
        <end position="259"/>
    </location>
</feature>
<reference evidence="2 3" key="1">
    <citation type="submission" date="2021-08" db="EMBL/GenBank/DDBJ databases">
        <title>Draft Genome Sequence of Phanerochaete sordida strain YK-624.</title>
        <authorList>
            <person name="Mori T."/>
            <person name="Dohra H."/>
            <person name="Suzuki T."/>
            <person name="Kawagishi H."/>
            <person name="Hirai H."/>
        </authorList>
    </citation>
    <scope>NUCLEOTIDE SEQUENCE [LARGE SCALE GENOMIC DNA]</scope>
    <source>
        <strain evidence="2 3">YK-624</strain>
    </source>
</reference>
<keyword evidence="3" id="KW-1185">Reference proteome</keyword>
<feature type="compositionally biased region" description="Basic and acidic residues" evidence="1">
    <location>
        <begin position="16"/>
        <end position="30"/>
    </location>
</feature>
<organism evidence="2 3">
    <name type="scientific">Phanerochaete sordida</name>
    <dbReference type="NCBI Taxonomy" id="48140"/>
    <lineage>
        <taxon>Eukaryota</taxon>
        <taxon>Fungi</taxon>
        <taxon>Dikarya</taxon>
        <taxon>Basidiomycota</taxon>
        <taxon>Agaricomycotina</taxon>
        <taxon>Agaricomycetes</taxon>
        <taxon>Polyporales</taxon>
        <taxon>Phanerochaetaceae</taxon>
        <taxon>Phanerochaete</taxon>
    </lineage>
</organism>
<gene>
    <name evidence="2" type="ORF">PsYK624_057480</name>
</gene>
<dbReference type="EMBL" id="BPQB01000013">
    <property type="protein sequence ID" value="GJE89644.1"/>
    <property type="molecule type" value="Genomic_DNA"/>
</dbReference>
<feature type="compositionally biased region" description="Gly residues" evidence="1">
    <location>
        <begin position="239"/>
        <end position="254"/>
    </location>
</feature>
<feature type="region of interest" description="Disordered" evidence="1">
    <location>
        <begin position="1"/>
        <end position="48"/>
    </location>
</feature>
<sequence length="411" mass="43870">MSLATAAQAPLKRARSNSESDDTPRKEARTGTEPTEVTTSTPASATAGNAAAATPIPVPLPATVHASADILSRLSLSARCSLGIDPGDKNVVICARFWKQDGALVLWASTPVGKKLFKVHAKALKGVSKIFENELIMGFPPGRKPPVLREMIVNVGIDSPGGFVVKLEDHPDEIEHFLTAVYEHTGSLPRSVVGPDAALAIIKLGSKYKAKEISKDAIARIKASRMVIAGVDRSFGSGGNGDAAGGGEDGGFGKGPSAEAQSMTWDPVYAVPLANLAYDLGIKSILPLALYACYQRGRQNLVDGVVLPDGSHVRLHDTLLAKVSADISFEDPLDDLLPARHAKTCWKDFCYPLAPESALPKTHPLGILEDWKSVCLKRTMCDWCVRSVESRCNKKVQQLFAKAITKAFGLL</sequence>
<dbReference type="Proteomes" id="UP000703269">
    <property type="component" value="Unassembled WGS sequence"/>
</dbReference>
<name>A0A9P3G934_9APHY</name>
<dbReference type="AlphaFoldDB" id="A0A9P3G934"/>
<dbReference type="OrthoDB" id="10533971at2759"/>
<evidence type="ECO:0000313" key="2">
    <source>
        <dbReference type="EMBL" id="GJE89644.1"/>
    </source>
</evidence>
<comment type="caution">
    <text evidence="2">The sequence shown here is derived from an EMBL/GenBank/DDBJ whole genome shotgun (WGS) entry which is preliminary data.</text>
</comment>
<protein>
    <submittedName>
        <fullName evidence="2">Uncharacterized protein</fullName>
    </submittedName>
</protein>
<proteinExistence type="predicted"/>
<accession>A0A9P3G934</accession>